<name>A0A3P8FS25_9TREM</name>
<dbReference type="Proteomes" id="UP000269396">
    <property type="component" value="Unassembled WGS sequence"/>
</dbReference>
<gene>
    <name evidence="1" type="ORF">SMTD_LOCUS4916</name>
</gene>
<reference evidence="1 2" key="1">
    <citation type="submission" date="2018-11" db="EMBL/GenBank/DDBJ databases">
        <authorList>
            <consortium name="Pathogen Informatics"/>
        </authorList>
    </citation>
    <scope>NUCLEOTIDE SEQUENCE [LARGE SCALE GENOMIC DNA]</scope>
    <source>
        <strain>Denwood</strain>
        <strain evidence="2">Zambia</strain>
    </source>
</reference>
<organism evidence="1 2">
    <name type="scientific">Schistosoma mattheei</name>
    <dbReference type="NCBI Taxonomy" id="31246"/>
    <lineage>
        <taxon>Eukaryota</taxon>
        <taxon>Metazoa</taxon>
        <taxon>Spiralia</taxon>
        <taxon>Lophotrochozoa</taxon>
        <taxon>Platyhelminthes</taxon>
        <taxon>Trematoda</taxon>
        <taxon>Digenea</taxon>
        <taxon>Strigeidida</taxon>
        <taxon>Schistosomatoidea</taxon>
        <taxon>Schistosomatidae</taxon>
        <taxon>Schistosoma</taxon>
    </lineage>
</organism>
<evidence type="ECO:0000313" key="1">
    <source>
        <dbReference type="EMBL" id="VDP25909.1"/>
    </source>
</evidence>
<keyword evidence="2" id="KW-1185">Reference proteome</keyword>
<dbReference type="AlphaFoldDB" id="A0A3P8FS25"/>
<proteinExistence type="predicted"/>
<dbReference type="EMBL" id="UZAL01026775">
    <property type="protein sequence ID" value="VDP25909.1"/>
    <property type="molecule type" value="Genomic_DNA"/>
</dbReference>
<accession>A0A3P8FS25</accession>
<sequence length="74" mass="8557">MSWIRFAIKHKTYDPSSLDSRILNSSELSYNVMMILEHNLSFTIISYASFIMEFICSINPGTVKIFLVNEITSF</sequence>
<evidence type="ECO:0000313" key="2">
    <source>
        <dbReference type="Proteomes" id="UP000269396"/>
    </source>
</evidence>
<protein>
    <submittedName>
        <fullName evidence="1">Uncharacterized protein</fullName>
    </submittedName>
</protein>